<name>A0ABR8Q985_9CELL</name>
<dbReference type="RefSeq" id="WP_191779638.1">
    <property type="nucleotide sequence ID" value="NZ_JACSQV010000001.1"/>
</dbReference>
<evidence type="ECO:0000313" key="2">
    <source>
        <dbReference type="Proteomes" id="UP000604241"/>
    </source>
</evidence>
<protein>
    <submittedName>
        <fullName evidence="1">Uncharacterized protein</fullName>
    </submittedName>
</protein>
<evidence type="ECO:0000313" key="1">
    <source>
        <dbReference type="EMBL" id="MBD7916978.1"/>
    </source>
</evidence>
<dbReference type="EMBL" id="JACSQV010000001">
    <property type="protein sequence ID" value="MBD7916978.1"/>
    <property type="molecule type" value="Genomic_DNA"/>
</dbReference>
<dbReference type="Proteomes" id="UP000604241">
    <property type="component" value="Unassembled WGS sequence"/>
</dbReference>
<reference evidence="1 2" key="1">
    <citation type="submission" date="2020-08" db="EMBL/GenBank/DDBJ databases">
        <title>A Genomic Blueprint of the Chicken Gut Microbiome.</title>
        <authorList>
            <person name="Gilroy R."/>
            <person name="Ravi A."/>
            <person name="Getino M."/>
            <person name="Pursley I."/>
            <person name="Horton D.L."/>
            <person name="Alikhan N.-F."/>
            <person name="Baker D."/>
            <person name="Gharbi K."/>
            <person name="Hall N."/>
            <person name="Watson M."/>
            <person name="Adriaenssens E.M."/>
            <person name="Foster-Nyarko E."/>
            <person name="Jarju S."/>
            <person name="Secka A."/>
            <person name="Antonio M."/>
            <person name="Oren A."/>
            <person name="Chaudhuri R."/>
            <person name="La Ragione R.M."/>
            <person name="Hildebrand F."/>
            <person name="Pallen M.J."/>
        </authorList>
    </citation>
    <scope>NUCLEOTIDE SEQUENCE [LARGE SCALE GENOMIC DNA]</scope>
    <source>
        <strain evidence="1 2">Sa3CUA2</strain>
    </source>
</reference>
<gene>
    <name evidence="1" type="ORF">H9657_01605</name>
</gene>
<proteinExistence type="predicted"/>
<accession>A0ABR8Q985</accession>
<keyword evidence="2" id="KW-1185">Reference proteome</keyword>
<organism evidence="1 2">
    <name type="scientific">Cellulomonas avistercoris</name>
    <dbReference type="NCBI Taxonomy" id="2762242"/>
    <lineage>
        <taxon>Bacteria</taxon>
        <taxon>Bacillati</taxon>
        <taxon>Actinomycetota</taxon>
        <taxon>Actinomycetes</taxon>
        <taxon>Micrococcales</taxon>
        <taxon>Cellulomonadaceae</taxon>
        <taxon>Cellulomonas</taxon>
    </lineage>
</organism>
<sequence>MAVQSVGSGWEARPLQSKASMSVATGALSANQVLDLVTTAASAVEDESGWLRVGERSANKVSLSVRDMTRESTDPVLFFDVEVDRAVGRVTVRTVITSYVVKSGGMSGLMPMTKRKIVGFSAYRGFMERYAKMLSAADPAANVSFSGEW</sequence>
<comment type="caution">
    <text evidence="1">The sequence shown here is derived from an EMBL/GenBank/DDBJ whole genome shotgun (WGS) entry which is preliminary data.</text>
</comment>